<accession>A0A1X2HN84</accession>
<sequence length="445" mass="50437">MVPQPDEYLLSLRAVRERCFRVQEAGVRNRLQHFDVDQSKLQDVVQFVVSLIKRDFDSPAQMPVHGIWRLFDAGGRPRIQHLLSSWSSLGFDATEQTRRVLDLFVIGVLLDMDGGHVWSYREKATGRTYKRAEGVAVAVLELYTAGAFSSDVNQPHRVDSEALMSLPLETLYQGFQIDHQRNVLIGLEDRHALLRNLGHVLQSRKDFFQMTGPVPRPGNLMDYLLEHSSTIKTKKGALIQLETLWPVVQEMGEFYIAKESLGKGGTQDLGDVFTCDAIQAANPNEQMVPFHRLSQWLVYSLIEPMERLLGATIEGTELLTPLADLRNGGLLMDTGFIALKKHEYERGIDNYHKNSLLPGQPKIEVAPLFEMSDPVVTEWRALTTAYLDIVAERVRDVLKLNRNKLTLTRLMNGATWSAGRELAEISRPNTQEPPIVIKFDKFVIH</sequence>
<reference evidence="1 2" key="1">
    <citation type="submission" date="2016-07" db="EMBL/GenBank/DDBJ databases">
        <title>Pervasive Adenine N6-methylation of Active Genes in Fungi.</title>
        <authorList>
            <consortium name="DOE Joint Genome Institute"/>
            <person name="Mondo S.J."/>
            <person name="Dannebaum R.O."/>
            <person name="Kuo R.C."/>
            <person name="Labutti K."/>
            <person name="Haridas S."/>
            <person name="Kuo A."/>
            <person name="Salamov A."/>
            <person name="Ahrendt S.R."/>
            <person name="Lipzen A."/>
            <person name="Sullivan W."/>
            <person name="Andreopoulos W.B."/>
            <person name="Clum A."/>
            <person name="Lindquist E."/>
            <person name="Daum C."/>
            <person name="Ramamoorthy G.K."/>
            <person name="Gryganskyi A."/>
            <person name="Culley D."/>
            <person name="Magnuson J.K."/>
            <person name="James T.Y."/>
            <person name="O'Malley M.A."/>
            <person name="Stajich J.E."/>
            <person name="Spatafora J.W."/>
            <person name="Visel A."/>
            <person name="Grigoriev I.V."/>
        </authorList>
    </citation>
    <scope>NUCLEOTIDE SEQUENCE [LARGE SCALE GENOMIC DNA]</scope>
    <source>
        <strain evidence="1 2">NRRL 2496</strain>
    </source>
</reference>
<organism evidence="1 2">
    <name type="scientific">Syncephalastrum racemosum</name>
    <name type="common">Filamentous fungus</name>
    <dbReference type="NCBI Taxonomy" id="13706"/>
    <lineage>
        <taxon>Eukaryota</taxon>
        <taxon>Fungi</taxon>
        <taxon>Fungi incertae sedis</taxon>
        <taxon>Mucoromycota</taxon>
        <taxon>Mucoromycotina</taxon>
        <taxon>Mucoromycetes</taxon>
        <taxon>Mucorales</taxon>
        <taxon>Syncephalastraceae</taxon>
        <taxon>Syncephalastrum</taxon>
    </lineage>
</organism>
<name>A0A1X2HN84_SYNRA</name>
<dbReference type="Proteomes" id="UP000242180">
    <property type="component" value="Unassembled WGS sequence"/>
</dbReference>
<evidence type="ECO:0000313" key="2">
    <source>
        <dbReference type="Proteomes" id="UP000242180"/>
    </source>
</evidence>
<keyword evidence="2" id="KW-1185">Reference proteome</keyword>
<proteinExistence type="predicted"/>
<gene>
    <name evidence="1" type="ORF">BCR43DRAFT_502440</name>
</gene>
<dbReference type="STRING" id="13706.A0A1X2HN84"/>
<comment type="caution">
    <text evidence="1">The sequence shown here is derived from an EMBL/GenBank/DDBJ whole genome shotgun (WGS) entry which is preliminary data.</text>
</comment>
<dbReference type="PANTHER" id="PTHR31687:SF3">
    <property type="entry name" value="PROTEIN URG3"/>
    <property type="match status" value="1"/>
</dbReference>
<dbReference type="Pfam" id="PF07958">
    <property type="entry name" value="DUF1688"/>
    <property type="match status" value="1"/>
</dbReference>
<dbReference type="InterPro" id="IPR012469">
    <property type="entry name" value="DUF1688"/>
</dbReference>
<dbReference type="InParanoid" id="A0A1X2HN84"/>
<dbReference type="EMBL" id="MCGN01000002">
    <property type="protein sequence ID" value="ORZ00762.1"/>
    <property type="molecule type" value="Genomic_DNA"/>
</dbReference>
<dbReference type="AlphaFoldDB" id="A0A1X2HN84"/>
<evidence type="ECO:0000313" key="1">
    <source>
        <dbReference type="EMBL" id="ORZ00762.1"/>
    </source>
</evidence>
<dbReference type="PANTHER" id="PTHR31687">
    <property type="match status" value="1"/>
</dbReference>
<dbReference type="OrthoDB" id="2153176at2759"/>
<evidence type="ECO:0008006" key="3">
    <source>
        <dbReference type="Google" id="ProtNLM"/>
    </source>
</evidence>
<protein>
    <recommendedName>
        <fullName evidence="3">DUF1688 domain-containing protein</fullName>
    </recommendedName>
</protein>